<dbReference type="GO" id="GO:1902201">
    <property type="term" value="P:negative regulation of bacterial-type flagellum-dependent cell motility"/>
    <property type="evidence" value="ECO:0007669"/>
    <property type="project" value="TreeGrafter"/>
</dbReference>
<comment type="caution">
    <text evidence="7">The sequence shown here is derived from an EMBL/GenBank/DDBJ whole genome shotgun (WGS) entry which is preliminary data.</text>
</comment>
<dbReference type="InterPro" id="IPR000160">
    <property type="entry name" value="GGDEF_dom"/>
</dbReference>
<proteinExistence type="predicted"/>
<dbReference type="OrthoDB" id="7366409at2"/>
<protein>
    <recommendedName>
        <fullName evidence="1">diguanylate cyclase</fullName>
        <ecNumber evidence="1">2.7.7.65</ecNumber>
    </recommendedName>
</protein>
<dbReference type="EC" id="2.7.7.65" evidence="1"/>
<dbReference type="FunFam" id="3.30.70.270:FF:000001">
    <property type="entry name" value="Diguanylate cyclase domain protein"/>
    <property type="match status" value="1"/>
</dbReference>
<sequence>MLQSLDIRTVLFEGALVCFAIFGIMAYHCLARKTYPGFRYWTFGFMCVGTGAILVALRGNLPDVLSIILANLLIAAMPFTLAWGLTVFLDVPWTRRTIHIVIFVALLLALTWSTYVSPSLYWRIICVSLVFLVFFAEALRIAVKHLPEALGAQNWLLVTMIAFSLVSMALRLGIAASMGSSLTFFRNGGAWQSAAILLTILSMVGIMASLIILNAQRLELELKEANRKIEILANQDGLTSLFNRRYFDKKLVQEFKRLQRSAQPLSLIMADIDCFKNFNDTYGHQAGDDCIRAIADAFKQSGGRVSDIAARYGGEEFVMLLPNTDTRGANTVAREISERVTAKAIAHATSVAAPIVTLSMGVATIMPARSMRPKTLVEMADQALYASKSNGRNQIRNYAPEQKTRLAPTCADTA</sequence>
<evidence type="ECO:0000256" key="3">
    <source>
        <dbReference type="SAM" id="Coils"/>
    </source>
</evidence>
<dbReference type="EMBL" id="AECZ01000014">
    <property type="protein sequence ID" value="EFL50896.1"/>
    <property type="molecule type" value="Genomic_DNA"/>
</dbReference>
<gene>
    <name evidence="7" type="ORF">DesfrDRAFT_2268</name>
</gene>
<name>E1JXB9_SOLFR</name>
<feature type="domain" description="GGDEF" evidence="6">
    <location>
        <begin position="263"/>
        <end position="400"/>
    </location>
</feature>
<dbReference type="GO" id="GO:0043709">
    <property type="term" value="P:cell adhesion involved in single-species biofilm formation"/>
    <property type="evidence" value="ECO:0007669"/>
    <property type="project" value="TreeGrafter"/>
</dbReference>
<feature type="transmembrane region" description="Helical" evidence="5">
    <location>
        <begin position="38"/>
        <end position="58"/>
    </location>
</feature>
<dbReference type="STRING" id="596151.DesfrDRAFT_2268"/>
<dbReference type="Pfam" id="PF00990">
    <property type="entry name" value="GGDEF"/>
    <property type="match status" value="1"/>
</dbReference>
<dbReference type="InterPro" id="IPR050469">
    <property type="entry name" value="Diguanylate_Cyclase"/>
</dbReference>
<feature type="transmembrane region" description="Helical" evidence="5">
    <location>
        <begin position="12"/>
        <end position="31"/>
    </location>
</feature>
<dbReference type="PANTHER" id="PTHR45138">
    <property type="entry name" value="REGULATORY COMPONENTS OF SENSORY TRANSDUCTION SYSTEM"/>
    <property type="match status" value="1"/>
</dbReference>
<dbReference type="PROSITE" id="PS50887">
    <property type="entry name" value="GGDEF"/>
    <property type="match status" value="1"/>
</dbReference>
<organism evidence="7 8">
    <name type="scientific">Solidesulfovibrio fructosivorans JJ]</name>
    <dbReference type="NCBI Taxonomy" id="596151"/>
    <lineage>
        <taxon>Bacteria</taxon>
        <taxon>Pseudomonadati</taxon>
        <taxon>Thermodesulfobacteriota</taxon>
        <taxon>Desulfovibrionia</taxon>
        <taxon>Desulfovibrionales</taxon>
        <taxon>Desulfovibrionaceae</taxon>
        <taxon>Solidesulfovibrio</taxon>
    </lineage>
</organism>
<evidence type="ECO:0000313" key="8">
    <source>
        <dbReference type="Proteomes" id="UP000006250"/>
    </source>
</evidence>
<feature type="transmembrane region" description="Helical" evidence="5">
    <location>
        <begin position="194"/>
        <end position="213"/>
    </location>
</feature>
<dbReference type="GO" id="GO:0052621">
    <property type="term" value="F:diguanylate cyclase activity"/>
    <property type="evidence" value="ECO:0007669"/>
    <property type="project" value="UniProtKB-EC"/>
</dbReference>
<accession>E1JXB9</accession>
<dbReference type="Proteomes" id="UP000006250">
    <property type="component" value="Unassembled WGS sequence"/>
</dbReference>
<dbReference type="PANTHER" id="PTHR45138:SF9">
    <property type="entry name" value="DIGUANYLATE CYCLASE DGCM-RELATED"/>
    <property type="match status" value="1"/>
</dbReference>
<keyword evidence="8" id="KW-1185">Reference proteome</keyword>
<evidence type="ECO:0000256" key="5">
    <source>
        <dbReference type="SAM" id="Phobius"/>
    </source>
</evidence>
<dbReference type="SMART" id="SM00267">
    <property type="entry name" value="GGDEF"/>
    <property type="match status" value="1"/>
</dbReference>
<dbReference type="RefSeq" id="WP_005993941.1">
    <property type="nucleotide sequence ID" value="NZ_AECZ01000014.1"/>
</dbReference>
<keyword evidence="3" id="KW-0175">Coiled coil</keyword>
<feature type="transmembrane region" description="Helical" evidence="5">
    <location>
        <begin position="155"/>
        <end position="174"/>
    </location>
</feature>
<evidence type="ECO:0000256" key="2">
    <source>
        <dbReference type="ARBA" id="ARBA00034247"/>
    </source>
</evidence>
<dbReference type="eggNOG" id="COG3706">
    <property type="taxonomic scope" value="Bacteria"/>
</dbReference>
<evidence type="ECO:0000256" key="1">
    <source>
        <dbReference type="ARBA" id="ARBA00012528"/>
    </source>
</evidence>
<keyword evidence="5" id="KW-0812">Transmembrane</keyword>
<feature type="transmembrane region" description="Helical" evidence="5">
    <location>
        <begin position="97"/>
        <end position="115"/>
    </location>
</feature>
<dbReference type="GO" id="GO:0005886">
    <property type="term" value="C:plasma membrane"/>
    <property type="evidence" value="ECO:0007669"/>
    <property type="project" value="TreeGrafter"/>
</dbReference>
<feature type="transmembrane region" description="Helical" evidence="5">
    <location>
        <begin position="121"/>
        <end position="143"/>
    </location>
</feature>
<dbReference type="CDD" id="cd01949">
    <property type="entry name" value="GGDEF"/>
    <property type="match status" value="1"/>
</dbReference>
<dbReference type="InterPro" id="IPR043128">
    <property type="entry name" value="Rev_trsase/Diguanyl_cyclase"/>
</dbReference>
<feature type="coiled-coil region" evidence="3">
    <location>
        <begin position="208"/>
        <end position="235"/>
    </location>
</feature>
<dbReference type="SUPFAM" id="SSF55073">
    <property type="entry name" value="Nucleotide cyclase"/>
    <property type="match status" value="1"/>
</dbReference>
<evidence type="ECO:0000259" key="6">
    <source>
        <dbReference type="PROSITE" id="PS50887"/>
    </source>
</evidence>
<comment type="catalytic activity">
    <reaction evidence="2">
        <text>2 GTP = 3',3'-c-di-GMP + 2 diphosphate</text>
        <dbReference type="Rhea" id="RHEA:24898"/>
        <dbReference type="ChEBI" id="CHEBI:33019"/>
        <dbReference type="ChEBI" id="CHEBI:37565"/>
        <dbReference type="ChEBI" id="CHEBI:58805"/>
        <dbReference type="EC" id="2.7.7.65"/>
    </reaction>
</comment>
<feature type="region of interest" description="Disordered" evidence="4">
    <location>
        <begin position="394"/>
        <end position="414"/>
    </location>
</feature>
<dbReference type="NCBIfam" id="TIGR00254">
    <property type="entry name" value="GGDEF"/>
    <property type="match status" value="1"/>
</dbReference>
<dbReference type="Gene3D" id="3.30.70.270">
    <property type="match status" value="1"/>
</dbReference>
<reference evidence="7 8" key="1">
    <citation type="submission" date="2010-08" db="EMBL/GenBank/DDBJ databases">
        <title>The draft genome of Desulfovibrio fructosovorans JJ.</title>
        <authorList>
            <consortium name="US DOE Joint Genome Institute (JGI-PGF)"/>
            <person name="Lucas S."/>
            <person name="Copeland A."/>
            <person name="Lapidus A."/>
            <person name="Cheng J.-F."/>
            <person name="Bruce D."/>
            <person name="Goodwin L."/>
            <person name="Pitluck S."/>
            <person name="Land M.L."/>
            <person name="Hauser L."/>
            <person name="Chang Y.-J."/>
            <person name="Jeffries C."/>
            <person name="Wall J.D."/>
            <person name="Stahl D.A."/>
            <person name="Arkin A.P."/>
            <person name="Dehal P."/>
            <person name="Stolyar S.M."/>
            <person name="Hazen T.C."/>
            <person name="Woyke T.J."/>
        </authorList>
    </citation>
    <scope>NUCLEOTIDE SEQUENCE [LARGE SCALE GENOMIC DNA]</scope>
    <source>
        <strain evidence="7 8">JJ</strain>
    </source>
</reference>
<dbReference type="InterPro" id="IPR029787">
    <property type="entry name" value="Nucleotide_cyclase"/>
</dbReference>
<evidence type="ECO:0000256" key="4">
    <source>
        <dbReference type="SAM" id="MobiDB-lite"/>
    </source>
</evidence>
<feature type="transmembrane region" description="Helical" evidence="5">
    <location>
        <begin position="64"/>
        <end position="85"/>
    </location>
</feature>
<keyword evidence="5" id="KW-0472">Membrane</keyword>
<keyword evidence="5" id="KW-1133">Transmembrane helix</keyword>
<evidence type="ECO:0000313" key="7">
    <source>
        <dbReference type="EMBL" id="EFL50896.1"/>
    </source>
</evidence>
<dbReference type="AlphaFoldDB" id="E1JXB9"/>